<dbReference type="InterPro" id="IPR029410">
    <property type="entry name" value="CAP_assoc"/>
</dbReference>
<comment type="caution">
    <text evidence="3">The sequence shown here is derived from an EMBL/GenBank/DDBJ whole genome shotgun (WGS) entry which is preliminary data.</text>
</comment>
<dbReference type="SUPFAM" id="SSF55797">
    <property type="entry name" value="PR-1-like"/>
    <property type="match status" value="1"/>
</dbReference>
<dbReference type="RefSeq" id="WP_244679762.1">
    <property type="nucleotide sequence ID" value="NZ_JALIRM010000001.1"/>
</dbReference>
<dbReference type="EMBL" id="JAUSUO010000001">
    <property type="protein sequence ID" value="MDQ0341517.1"/>
    <property type="molecule type" value="Genomic_DNA"/>
</dbReference>
<proteinExistence type="predicted"/>
<dbReference type="PANTHER" id="PTHR31157:SF26">
    <property type="entry name" value="SCP-LIKE EXTRACELLULAR PROTEIN"/>
    <property type="match status" value="1"/>
</dbReference>
<dbReference type="Pfam" id="PF14504">
    <property type="entry name" value="CAP_assoc_N"/>
    <property type="match status" value="1"/>
</dbReference>
<accession>A0ABU0CZE4</accession>
<evidence type="ECO:0000313" key="4">
    <source>
        <dbReference type="Proteomes" id="UP001232343"/>
    </source>
</evidence>
<dbReference type="InterPro" id="IPR014044">
    <property type="entry name" value="CAP_dom"/>
</dbReference>
<evidence type="ECO:0000259" key="1">
    <source>
        <dbReference type="Pfam" id="PF00188"/>
    </source>
</evidence>
<feature type="domain" description="SCP" evidence="1">
    <location>
        <begin position="217"/>
        <end position="326"/>
    </location>
</feature>
<evidence type="ECO:0000259" key="2">
    <source>
        <dbReference type="Pfam" id="PF14504"/>
    </source>
</evidence>
<dbReference type="InterPro" id="IPR035940">
    <property type="entry name" value="CAP_sf"/>
</dbReference>
<reference evidence="3 4" key="1">
    <citation type="submission" date="2023-07" db="EMBL/GenBank/DDBJ databases">
        <title>Genomic Encyclopedia of Type Strains, Phase IV (KMG-IV): sequencing the most valuable type-strain genomes for metagenomic binning, comparative biology and taxonomic classification.</title>
        <authorList>
            <person name="Goeker M."/>
        </authorList>
    </citation>
    <scope>NUCLEOTIDE SEQUENCE [LARGE SCALE GENOMIC DNA]</scope>
    <source>
        <strain evidence="3 4">DSM 27848</strain>
    </source>
</reference>
<dbReference type="Gene3D" id="3.40.33.10">
    <property type="entry name" value="CAP"/>
    <property type="match status" value="1"/>
</dbReference>
<organism evidence="3 4">
    <name type="scientific">Lederbergia wuyishanensis</name>
    <dbReference type="NCBI Taxonomy" id="1347903"/>
    <lineage>
        <taxon>Bacteria</taxon>
        <taxon>Bacillati</taxon>
        <taxon>Bacillota</taxon>
        <taxon>Bacilli</taxon>
        <taxon>Bacillales</taxon>
        <taxon>Bacillaceae</taxon>
        <taxon>Lederbergia</taxon>
    </lineage>
</organism>
<protein>
    <submittedName>
        <fullName evidence="3">Uncharacterized protein YkwD</fullName>
    </submittedName>
</protein>
<dbReference type="Pfam" id="PF00188">
    <property type="entry name" value="CAP"/>
    <property type="match status" value="1"/>
</dbReference>
<sequence>MIYFYSDSGTNEPLKDYANPPKVDHLINDKKMDDTNRPKEGLSVYIGKPSTKLIDDYGEPQRKDPSVYGYEWWIYKNFTGTYMQVGVYKDSVVTVYAIGNQLNVSPYLIGESIEDIYRTTYLETEIMISEDKGTYRFELSEEDLNIRPLVQLGDIFAQLSIDKYTGTLSSIRFFDKKTLITQQPYELTYRGDLITPSEIDEEQWREIEKGSEQQIFDITNVIRNRFGLDELKWDDQVAQVAYEHSKDMFENDYFSHDSPTFGTLSDRLETNNIEYLSAAENIASDYIDGPAAVEGWLNSEGHRKALLDGNYSTLGVGVYEKFYTQNFIQIE</sequence>
<evidence type="ECO:0000313" key="3">
    <source>
        <dbReference type="EMBL" id="MDQ0341517.1"/>
    </source>
</evidence>
<feature type="domain" description="CAP-associated" evidence="2">
    <location>
        <begin position="46"/>
        <end position="185"/>
    </location>
</feature>
<keyword evidence="4" id="KW-1185">Reference proteome</keyword>
<dbReference type="CDD" id="cd05379">
    <property type="entry name" value="CAP_bacterial"/>
    <property type="match status" value="1"/>
</dbReference>
<name>A0ABU0CZE4_9BACI</name>
<gene>
    <name evidence="3" type="ORF">J2S14_000310</name>
</gene>
<dbReference type="PANTHER" id="PTHR31157">
    <property type="entry name" value="SCP DOMAIN-CONTAINING PROTEIN"/>
    <property type="match status" value="1"/>
</dbReference>
<dbReference type="Proteomes" id="UP001232343">
    <property type="component" value="Unassembled WGS sequence"/>
</dbReference>